<dbReference type="GO" id="GO:0042254">
    <property type="term" value="P:ribosome biogenesis"/>
    <property type="evidence" value="ECO:0007669"/>
    <property type="project" value="TreeGrafter"/>
</dbReference>
<name>A0A7E4VM12_PANRE</name>
<dbReference type="SMART" id="SM00320">
    <property type="entry name" value="WD40"/>
    <property type="match status" value="4"/>
</dbReference>
<keyword evidence="9" id="KW-1185">Reference proteome</keyword>
<dbReference type="Proteomes" id="UP000492821">
    <property type="component" value="Unassembled WGS sequence"/>
</dbReference>
<dbReference type="InterPro" id="IPR051972">
    <property type="entry name" value="Glutamate-rich_WD_repeat"/>
</dbReference>
<keyword evidence="2 6" id="KW-0853">WD repeat</keyword>
<organism evidence="9 10">
    <name type="scientific">Panagrellus redivivus</name>
    <name type="common">Microworm</name>
    <dbReference type="NCBI Taxonomy" id="6233"/>
    <lineage>
        <taxon>Eukaryota</taxon>
        <taxon>Metazoa</taxon>
        <taxon>Ecdysozoa</taxon>
        <taxon>Nematoda</taxon>
        <taxon>Chromadorea</taxon>
        <taxon>Rhabditida</taxon>
        <taxon>Tylenchina</taxon>
        <taxon>Panagrolaimomorpha</taxon>
        <taxon>Panagrolaimoidea</taxon>
        <taxon>Panagrolaimidae</taxon>
        <taxon>Panagrellus</taxon>
    </lineage>
</organism>
<evidence type="ECO:0000256" key="2">
    <source>
        <dbReference type="ARBA" id="ARBA00022574"/>
    </source>
</evidence>
<dbReference type="SUPFAM" id="SSF50978">
    <property type="entry name" value="WD40 repeat-like"/>
    <property type="match status" value="1"/>
</dbReference>
<evidence type="ECO:0000256" key="3">
    <source>
        <dbReference type="ARBA" id="ARBA00022737"/>
    </source>
</evidence>
<feature type="repeat" description="WD" evidence="6">
    <location>
        <begin position="276"/>
        <end position="311"/>
    </location>
</feature>
<evidence type="ECO:0000259" key="8">
    <source>
        <dbReference type="Pfam" id="PF12265"/>
    </source>
</evidence>
<evidence type="ECO:0000256" key="1">
    <source>
        <dbReference type="ARBA" id="ARBA00004123"/>
    </source>
</evidence>
<feature type="compositionally biased region" description="Acidic residues" evidence="7">
    <location>
        <begin position="11"/>
        <end position="23"/>
    </location>
</feature>
<feature type="region of interest" description="Disordered" evidence="7">
    <location>
        <begin position="113"/>
        <end position="166"/>
    </location>
</feature>
<dbReference type="InterPro" id="IPR036322">
    <property type="entry name" value="WD40_repeat_dom_sf"/>
</dbReference>
<dbReference type="InterPro" id="IPR019775">
    <property type="entry name" value="WD40_repeat_CS"/>
</dbReference>
<feature type="domain" description="Histone-binding protein RBBP4-like N-terminal" evidence="8">
    <location>
        <begin position="41"/>
        <end position="108"/>
    </location>
</feature>
<feature type="region of interest" description="Disordered" evidence="7">
    <location>
        <begin position="1"/>
        <end position="23"/>
    </location>
</feature>
<dbReference type="PROSITE" id="PS50294">
    <property type="entry name" value="WD_REPEATS_REGION"/>
    <property type="match status" value="3"/>
</dbReference>
<dbReference type="PANTHER" id="PTHR45903:SF1">
    <property type="entry name" value="GLUTAMATE-RICH WD REPEAT-CONTAINING PROTEIN 1"/>
    <property type="match status" value="1"/>
</dbReference>
<dbReference type="PANTHER" id="PTHR45903">
    <property type="entry name" value="GLUTAMATE-RICH WD REPEAT-CONTAINING PROTEIN 1"/>
    <property type="match status" value="1"/>
</dbReference>
<dbReference type="Pfam" id="PF00400">
    <property type="entry name" value="WD40"/>
    <property type="match status" value="3"/>
</dbReference>
<keyword evidence="4" id="KW-0539">Nucleus</keyword>
<feature type="repeat" description="WD" evidence="6">
    <location>
        <begin position="368"/>
        <end position="402"/>
    </location>
</feature>
<sequence>MDHEDFRINSEDEMEVDDNEEVPEDKRKVYIPGVSRPLNEDEEWEFDPEAYHFFHTFETTKPCLSFDVILDEDGDNRSTYPLSLFLVGGSQNEEKRKNELYVMKLKNLYGFEHEKKGGEDDSDDDESSSESEDEDTQPIDGHGDTAAAGAGKKRKEKPKDAILHSATIDHSGNVNRIKEARLGVSSICAVWNDVGKVQLWNLTEAVRTVDQMDGGTQNHKMLKQVPLYTFDHKIEGYGLGWSPLTPGLLASGDQKNKIYIHNMGEGGAWKSNATPLTGHNDSVEDLQWSYTEANLLTSASVDKSIRLWDVRAKPKDACVCVVENAHDSDVNVISWNPNDPYIVSGGDDGVLKVWTLRSFQQKFPVATFKHHKAPITSVEWCPTESATFIASGEDDQATIWDLALETESGEAGETVADVPPQLLFVHMGQKEIKEVHWHRQIPGLAITTSLTGFNVFRTISV</sequence>
<reference evidence="10" key="2">
    <citation type="submission" date="2020-10" db="UniProtKB">
        <authorList>
            <consortium name="WormBaseParasite"/>
        </authorList>
    </citation>
    <scope>IDENTIFICATION</scope>
</reference>
<evidence type="ECO:0000256" key="6">
    <source>
        <dbReference type="PROSITE-ProRule" id="PRU00221"/>
    </source>
</evidence>
<dbReference type="Pfam" id="PF12265">
    <property type="entry name" value="CAF1C_H4-bd"/>
    <property type="match status" value="1"/>
</dbReference>
<feature type="compositionally biased region" description="Basic and acidic residues" evidence="7">
    <location>
        <begin position="1"/>
        <end position="10"/>
    </location>
</feature>
<dbReference type="PROSITE" id="PS50082">
    <property type="entry name" value="WD_REPEATS_2"/>
    <property type="match status" value="3"/>
</dbReference>
<evidence type="ECO:0000256" key="5">
    <source>
        <dbReference type="ARBA" id="ARBA00040876"/>
    </source>
</evidence>
<dbReference type="InterPro" id="IPR001680">
    <property type="entry name" value="WD40_rpt"/>
</dbReference>
<dbReference type="GO" id="GO:0005730">
    <property type="term" value="C:nucleolus"/>
    <property type="evidence" value="ECO:0007669"/>
    <property type="project" value="TreeGrafter"/>
</dbReference>
<evidence type="ECO:0000313" key="10">
    <source>
        <dbReference type="WBParaSite" id="Pan_g22826.t1"/>
    </source>
</evidence>
<evidence type="ECO:0000256" key="7">
    <source>
        <dbReference type="SAM" id="MobiDB-lite"/>
    </source>
</evidence>
<feature type="compositionally biased region" description="Acidic residues" evidence="7">
    <location>
        <begin position="120"/>
        <end position="137"/>
    </location>
</feature>
<dbReference type="Gene3D" id="2.130.10.10">
    <property type="entry name" value="YVTN repeat-like/Quinoprotein amine dehydrogenase"/>
    <property type="match status" value="1"/>
</dbReference>
<feature type="repeat" description="WD" evidence="6">
    <location>
        <begin position="323"/>
        <end position="358"/>
    </location>
</feature>
<dbReference type="WBParaSite" id="Pan_g22826.t1">
    <property type="protein sequence ID" value="Pan_g22826.t1"/>
    <property type="gene ID" value="Pan_g22826"/>
</dbReference>
<dbReference type="InterPro" id="IPR015943">
    <property type="entry name" value="WD40/YVTN_repeat-like_dom_sf"/>
</dbReference>
<protein>
    <recommendedName>
        <fullName evidence="5">Glutamate-rich WD repeat-containing protein 1</fullName>
    </recommendedName>
</protein>
<evidence type="ECO:0000256" key="4">
    <source>
        <dbReference type="ARBA" id="ARBA00023242"/>
    </source>
</evidence>
<reference evidence="9" key="1">
    <citation type="journal article" date="2013" name="Genetics">
        <title>The draft genome and transcriptome of Panagrellus redivivus are shaped by the harsh demands of a free-living lifestyle.</title>
        <authorList>
            <person name="Srinivasan J."/>
            <person name="Dillman A.R."/>
            <person name="Macchietto M.G."/>
            <person name="Heikkinen L."/>
            <person name="Lakso M."/>
            <person name="Fracchia K.M."/>
            <person name="Antoshechkin I."/>
            <person name="Mortazavi A."/>
            <person name="Wong G."/>
            <person name="Sternberg P.W."/>
        </authorList>
    </citation>
    <scope>NUCLEOTIDE SEQUENCE [LARGE SCALE GENOMIC DNA]</scope>
    <source>
        <strain evidence="9">MT8872</strain>
    </source>
</reference>
<dbReference type="AlphaFoldDB" id="A0A7E4VM12"/>
<evidence type="ECO:0000313" key="9">
    <source>
        <dbReference type="Proteomes" id="UP000492821"/>
    </source>
</evidence>
<accession>A0A7E4VM12</accession>
<comment type="subcellular location">
    <subcellularLocation>
        <location evidence="1">Nucleus</location>
    </subcellularLocation>
</comment>
<dbReference type="InterPro" id="IPR020472">
    <property type="entry name" value="WD40_PAC1"/>
</dbReference>
<dbReference type="InterPro" id="IPR022052">
    <property type="entry name" value="Histone-bd_RBBP4-like_N"/>
</dbReference>
<dbReference type="PROSITE" id="PS00678">
    <property type="entry name" value="WD_REPEATS_1"/>
    <property type="match status" value="1"/>
</dbReference>
<proteinExistence type="predicted"/>
<dbReference type="PRINTS" id="PR00320">
    <property type="entry name" value="GPROTEINBRPT"/>
</dbReference>
<keyword evidence="3" id="KW-0677">Repeat</keyword>